<evidence type="ECO:0000313" key="4">
    <source>
        <dbReference type="Proteomes" id="UP000199406"/>
    </source>
</evidence>
<feature type="domain" description="Hemerythrin-like" evidence="2">
    <location>
        <begin position="42"/>
        <end position="174"/>
    </location>
</feature>
<feature type="region of interest" description="Disordered" evidence="1">
    <location>
        <begin position="1"/>
        <end position="37"/>
    </location>
</feature>
<evidence type="ECO:0000256" key="1">
    <source>
        <dbReference type="SAM" id="MobiDB-lite"/>
    </source>
</evidence>
<keyword evidence="4" id="KW-1185">Reference proteome</keyword>
<reference evidence="4" key="1">
    <citation type="submission" date="2016-10" db="EMBL/GenBank/DDBJ databases">
        <authorList>
            <person name="Varghese N."/>
            <person name="Submissions S."/>
        </authorList>
    </citation>
    <scope>NUCLEOTIDE SEQUENCE [LARGE SCALE GENOMIC DNA]</scope>
    <source>
        <strain evidence="4">DSM 44268</strain>
    </source>
</reference>
<dbReference type="Gene3D" id="1.20.120.520">
    <property type="entry name" value="nmb1532 protein domain like"/>
    <property type="match status" value="1"/>
</dbReference>
<sequence length="252" mass="27243">MTAVQVRTGTPALPLPRGAADDVLPAPPAPGSRAGAHQRVLHQVVRRELRLLADLLGWAPAAEPRRTRTLTGHADLVGRLLLAHHRLERDALWPALVDAVPDEHAAAVRAAVADWSVRSARIDAQVRDLATAARQWAVAGTPAARDVVARGCLRLADAVDAHTAAEERDLVPLLDAYLDTRRWAAVASAGACRLTGRERRLVLGLALEDSCAHDRARLLVGLPRRQRWAWRLAGARRYRGAVVRLRGAPPAA</sequence>
<accession>A0A1G7I522</accession>
<dbReference type="AlphaFoldDB" id="A0A1G7I522"/>
<dbReference type="Proteomes" id="UP000199406">
    <property type="component" value="Unassembled WGS sequence"/>
</dbReference>
<gene>
    <name evidence="3" type="ORF">SAMN05660662_0999</name>
</gene>
<dbReference type="RefSeq" id="WP_091763928.1">
    <property type="nucleotide sequence ID" value="NZ_FNBT01000001.1"/>
</dbReference>
<dbReference type="InterPro" id="IPR012312">
    <property type="entry name" value="Hemerythrin-like"/>
</dbReference>
<dbReference type="EMBL" id="FNBT01000001">
    <property type="protein sequence ID" value="SDF07606.1"/>
    <property type="molecule type" value="Genomic_DNA"/>
</dbReference>
<dbReference type="STRING" id="1550231.SAMN05660662_0999"/>
<name>A0A1G7I522_9ACTN</name>
<dbReference type="Pfam" id="PF01814">
    <property type="entry name" value="Hemerythrin"/>
    <property type="match status" value="1"/>
</dbReference>
<protein>
    <submittedName>
        <fullName evidence="3">Hemerythrin HHE cation binding domain-containing protein</fullName>
    </submittedName>
</protein>
<evidence type="ECO:0000313" key="3">
    <source>
        <dbReference type="EMBL" id="SDF07606.1"/>
    </source>
</evidence>
<dbReference type="OrthoDB" id="5197650at2"/>
<organism evidence="3 4">
    <name type="scientific">Blastococcus aurantiacus</name>
    <dbReference type="NCBI Taxonomy" id="1550231"/>
    <lineage>
        <taxon>Bacteria</taxon>
        <taxon>Bacillati</taxon>
        <taxon>Actinomycetota</taxon>
        <taxon>Actinomycetes</taxon>
        <taxon>Geodermatophilales</taxon>
        <taxon>Geodermatophilaceae</taxon>
        <taxon>Blastococcus</taxon>
    </lineage>
</organism>
<evidence type="ECO:0000259" key="2">
    <source>
        <dbReference type="Pfam" id="PF01814"/>
    </source>
</evidence>
<proteinExistence type="predicted"/>